<dbReference type="SUPFAM" id="SSF53335">
    <property type="entry name" value="S-adenosyl-L-methionine-dependent methyltransferases"/>
    <property type="match status" value="1"/>
</dbReference>
<name>A0A8S8ZNE7_SORMA</name>
<evidence type="ECO:0000313" key="2">
    <source>
        <dbReference type="Proteomes" id="UP000433876"/>
    </source>
</evidence>
<accession>A0A8S8ZNE7</accession>
<dbReference type="InterPro" id="IPR029063">
    <property type="entry name" value="SAM-dependent_MTases_sf"/>
</dbReference>
<dbReference type="VEuPathDB" id="FungiDB:SMAC_05754"/>
<evidence type="ECO:0000313" key="1">
    <source>
        <dbReference type="EMBL" id="KAA8631009.1"/>
    </source>
</evidence>
<dbReference type="PANTHER" id="PTHR14614">
    <property type="entry name" value="HEPATOCELLULAR CARCINOMA-ASSOCIATED ANTIGEN"/>
    <property type="match status" value="1"/>
</dbReference>
<dbReference type="AlphaFoldDB" id="A0A8S8ZNE7"/>
<comment type="caution">
    <text evidence="1">The sequence shown here is derived from an EMBL/GenBank/DDBJ whole genome shotgun (WGS) entry which is preliminary data.</text>
</comment>
<dbReference type="Pfam" id="PF10294">
    <property type="entry name" value="Methyltransf_16"/>
    <property type="match status" value="1"/>
</dbReference>
<reference evidence="1 2" key="1">
    <citation type="submission" date="2017-07" db="EMBL/GenBank/DDBJ databases">
        <title>Genome sequence of the Sordaria macrospora wild type strain R19027.</title>
        <authorList>
            <person name="Nowrousian M."/>
            <person name="Teichert I."/>
            <person name="Kueck U."/>
        </authorList>
    </citation>
    <scope>NUCLEOTIDE SEQUENCE [LARGE SCALE GENOMIC DNA]</scope>
    <source>
        <strain evidence="1 2">R19027</strain>
        <tissue evidence="1">Mycelium</tissue>
    </source>
</reference>
<dbReference type="Proteomes" id="UP000433876">
    <property type="component" value="Unassembled WGS sequence"/>
</dbReference>
<organism evidence="1 2">
    <name type="scientific">Sordaria macrospora</name>
    <dbReference type="NCBI Taxonomy" id="5147"/>
    <lineage>
        <taxon>Eukaryota</taxon>
        <taxon>Fungi</taxon>
        <taxon>Dikarya</taxon>
        <taxon>Ascomycota</taxon>
        <taxon>Pezizomycotina</taxon>
        <taxon>Sordariomycetes</taxon>
        <taxon>Sordariomycetidae</taxon>
        <taxon>Sordariales</taxon>
        <taxon>Sordariaceae</taxon>
        <taxon>Sordaria</taxon>
    </lineage>
</organism>
<dbReference type="OMA" id="CWWSIWG"/>
<gene>
    <name evidence="1" type="ORF">SMACR_05754</name>
</gene>
<proteinExistence type="predicted"/>
<dbReference type="GO" id="GO:0005829">
    <property type="term" value="C:cytosol"/>
    <property type="evidence" value="ECO:0007669"/>
    <property type="project" value="TreeGrafter"/>
</dbReference>
<dbReference type="Gene3D" id="3.40.50.150">
    <property type="entry name" value="Vaccinia Virus protein VP39"/>
    <property type="match status" value="1"/>
</dbReference>
<dbReference type="EMBL" id="NMPR01000088">
    <property type="protein sequence ID" value="KAA8631009.1"/>
    <property type="molecule type" value="Genomic_DNA"/>
</dbReference>
<sequence>MFDNAVKYTIRPISSYFRPSSSSHPSSFVSRLVLASLSTSSSPYSRVAPPTCQAAYRPTSLHRADHTNNLNMTVSAIPSPEELPHLWQRPAYTTLLDVLQRLRQEPRIWGLKESREEILKAQAASMAEAAFNRQEIISFLSSIIKSGLPWLDNDEQREDIWEEASRRLAERCGRTAMGEIIRRWPFRDENIGDFDLAIREPPLTGDSLGLKTWGSSYVLAQLLPQFSAGPLAHLFVGDEPLDVLELGSGTGLLGIAAACLWVANVALTDLPNIVPNLSHNAELNRETVAAHGGKVEAAALTWGSDDYEDDSHPRFGEGNRYKLIIVADPLYDDNHPDLLSSAIDAQLSLESDARLLVMVPQRDETTKGLTNSLRSKLEQASSPLTLVEDAMAAGEDDWGEGETDEADRVGFWWGIYRRERPSW</sequence>
<dbReference type="GO" id="GO:0008757">
    <property type="term" value="F:S-adenosylmethionine-dependent methyltransferase activity"/>
    <property type="evidence" value="ECO:0007669"/>
    <property type="project" value="UniProtKB-ARBA"/>
</dbReference>
<dbReference type="PANTHER" id="PTHR14614:SF156">
    <property type="entry name" value="PROTEIN-LYSINE N-METHYLTRANSFERASE EFM2"/>
    <property type="match status" value="1"/>
</dbReference>
<dbReference type="InterPro" id="IPR019410">
    <property type="entry name" value="Methyltransf_16"/>
</dbReference>
<protein>
    <submittedName>
        <fullName evidence="1">Uncharacterized protein</fullName>
    </submittedName>
</protein>